<name>A0A183EDA2_9BILA</name>
<proteinExistence type="predicted"/>
<dbReference type="WBParaSite" id="GPUH_0001896801-mRNA-1">
    <property type="protein sequence ID" value="GPUH_0001896801-mRNA-1"/>
    <property type="gene ID" value="GPUH_0001896801"/>
</dbReference>
<evidence type="ECO:0000313" key="3">
    <source>
        <dbReference type="WBParaSite" id="GPUH_0001896801-mRNA-1"/>
    </source>
</evidence>
<keyword evidence="1" id="KW-0175">Coiled coil</keyword>
<sequence>LKQKTIEIERIAYENSQLSERIQEQEAKLYKNEECFTRDKRALMEEALELQRRLDYLTPALADKESHIAKLETEKDELRDKLRNATNELNELQMKVEEKSREELALSNEEGRRRSDTDRLLQKIHRLEANIEEDIAATKRSLREEQLTAKKDKAIAERALEENAALIKENSDLSAQISRLEMKVKTLSQEAENTRQDDTMQAQIAEVE</sequence>
<feature type="region of interest" description="Disordered" evidence="2">
    <location>
        <begin position="189"/>
        <end position="208"/>
    </location>
</feature>
<dbReference type="AlphaFoldDB" id="A0A183EDA2"/>
<feature type="coiled-coil region" evidence="1">
    <location>
        <begin position="61"/>
        <end position="109"/>
    </location>
</feature>
<evidence type="ECO:0000256" key="2">
    <source>
        <dbReference type="SAM" id="MobiDB-lite"/>
    </source>
</evidence>
<accession>A0A183EDA2</accession>
<reference evidence="3" key="1">
    <citation type="submission" date="2016-06" db="UniProtKB">
        <authorList>
            <consortium name="WormBaseParasite"/>
        </authorList>
    </citation>
    <scope>IDENTIFICATION</scope>
</reference>
<evidence type="ECO:0000256" key="1">
    <source>
        <dbReference type="SAM" id="Coils"/>
    </source>
</evidence>
<organism evidence="3">
    <name type="scientific">Gongylonema pulchrum</name>
    <dbReference type="NCBI Taxonomy" id="637853"/>
    <lineage>
        <taxon>Eukaryota</taxon>
        <taxon>Metazoa</taxon>
        <taxon>Ecdysozoa</taxon>
        <taxon>Nematoda</taxon>
        <taxon>Chromadorea</taxon>
        <taxon>Rhabditida</taxon>
        <taxon>Spirurina</taxon>
        <taxon>Spiruromorpha</taxon>
        <taxon>Spiruroidea</taxon>
        <taxon>Gongylonematidae</taxon>
        <taxon>Gongylonema</taxon>
    </lineage>
</organism>
<protein>
    <submittedName>
        <fullName evidence="3">Myosin_tail_1 domain-containing protein</fullName>
    </submittedName>
</protein>